<name>A0A3E3I809_9FIRM</name>
<feature type="compositionally biased region" description="Polar residues" evidence="6">
    <location>
        <begin position="25"/>
        <end position="42"/>
    </location>
</feature>
<dbReference type="PANTHER" id="PTHR43649:SF33">
    <property type="entry name" value="POLYGALACTURONAN_RHAMNOGALACTURONAN-BINDING PROTEIN YTCQ"/>
    <property type="match status" value="1"/>
</dbReference>
<evidence type="ECO:0000256" key="6">
    <source>
        <dbReference type="SAM" id="MobiDB-lite"/>
    </source>
</evidence>
<dbReference type="Pfam" id="PF01547">
    <property type="entry name" value="SBP_bac_1"/>
    <property type="match status" value="1"/>
</dbReference>
<dbReference type="AlphaFoldDB" id="A0A3E3I809"/>
<evidence type="ECO:0000313" key="10">
    <source>
        <dbReference type="Proteomes" id="UP000260812"/>
    </source>
</evidence>
<feature type="region of interest" description="Disordered" evidence="6">
    <location>
        <begin position="25"/>
        <end position="50"/>
    </location>
</feature>
<proteinExistence type="predicted"/>
<feature type="chain" id="PRO_5038233547" evidence="7">
    <location>
        <begin position="22"/>
        <end position="532"/>
    </location>
</feature>
<evidence type="ECO:0000313" key="11">
    <source>
        <dbReference type="Proteomes" id="UP000261166"/>
    </source>
</evidence>
<dbReference type="InterPro" id="IPR006059">
    <property type="entry name" value="SBP"/>
</dbReference>
<evidence type="ECO:0000256" key="2">
    <source>
        <dbReference type="ARBA" id="ARBA00022729"/>
    </source>
</evidence>
<evidence type="ECO:0000256" key="1">
    <source>
        <dbReference type="ARBA" id="ARBA00022475"/>
    </source>
</evidence>
<dbReference type="Gene3D" id="3.40.190.10">
    <property type="entry name" value="Periplasmic binding protein-like II"/>
    <property type="match status" value="2"/>
</dbReference>
<evidence type="ECO:0000313" key="8">
    <source>
        <dbReference type="EMBL" id="RGE62587.1"/>
    </source>
</evidence>
<organism evidence="8 10">
    <name type="scientific">Eisenbergiella massiliensis</name>
    <dbReference type="NCBI Taxonomy" id="1720294"/>
    <lineage>
        <taxon>Bacteria</taxon>
        <taxon>Bacillati</taxon>
        <taxon>Bacillota</taxon>
        <taxon>Clostridia</taxon>
        <taxon>Lachnospirales</taxon>
        <taxon>Lachnospiraceae</taxon>
        <taxon>Eisenbergiella</taxon>
    </lineage>
</organism>
<dbReference type="GeneID" id="97986885"/>
<dbReference type="EMBL" id="QVLV01000004">
    <property type="protein sequence ID" value="RGE62587.1"/>
    <property type="molecule type" value="Genomic_DNA"/>
</dbReference>
<keyword evidence="5" id="KW-0449">Lipoprotein</keyword>
<evidence type="ECO:0000256" key="4">
    <source>
        <dbReference type="ARBA" id="ARBA00023139"/>
    </source>
</evidence>
<dbReference type="RefSeq" id="WP_025489356.1">
    <property type="nucleotide sequence ID" value="NZ_JBKVAZ010000007.1"/>
</dbReference>
<keyword evidence="1" id="KW-1003">Cell membrane</keyword>
<dbReference type="OrthoDB" id="2491264at2"/>
<dbReference type="SUPFAM" id="SSF53850">
    <property type="entry name" value="Periplasmic binding protein-like II"/>
    <property type="match status" value="1"/>
</dbReference>
<keyword evidence="3" id="KW-0472">Membrane</keyword>
<evidence type="ECO:0000256" key="7">
    <source>
        <dbReference type="SAM" id="SignalP"/>
    </source>
</evidence>
<dbReference type="EMBL" id="QVLU01000001">
    <property type="protein sequence ID" value="RGE74402.1"/>
    <property type="molecule type" value="Genomic_DNA"/>
</dbReference>
<keyword evidence="2 7" id="KW-0732">Signal</keyword>
<dbReference type="PROSITE" id="PS51257">
    <property type="entry name" value="PROKAR_LIPOPROTEIN"/>
    <property type="match status" value="1"/>
</dbReference>
<comment type="caution">
    <text evidence="8">The sequence shown here is derived from an EMBL/GenBank/DDBJ whole genome shotgun (WGS) entry which is preliminary data.</text>
</comment>
<keyword evidence="10" id="KW-1185">Reference proteome</keyword>
<evidence type="ECO:0000256" key="3">
    <source>
        <dbReference type="ARBA" id="ARBA00023136"/>
    </source>
</evidence>
<evidence type="ECO:0000313" key="9">
    <source>
        <dbReference type="EMBL" id="RGE74402.1"/>
    </source>
</evidence>
<evidence type="ECO:0000256" key="5">
    <source>
        <dbReference type="ARBA" id="ARBA00023288"/>
    </source>
</evidence>
<keyword evidence="4" id="KW-0564">Palmitate</keyword>
<accession>A0A3E3I809</accession>
<dbReference type="InterPro" id="IPR050490">
    <property type="entry name" value="Bact_solute-bd_prot1"/>
</dbReference>
<protein>
    <submittedName>
        <fullName evidence="8">Extracellular solute-binding protein</fullName>
    </submittedName>
</protein>
<dbReference type="Proteomes" id="UP000260812">
    <property type="component" value="Unassembled WGS sequence"/>
</dbReference>
<sequence>MVAKKVVALVLASAVCLTAFSGCGNSASDNSQSTVSSETAGESESAKEENNENITVSMFLQDSADQAISTDLPIIQEITKRTGVNFEFVAAPNTEDQFREKFNVTVASGDIPDIMVSTYRDDMMKVAEQGTFAALDDYIDQYAPNLKKILDENPDYIRDIRASDGNIYFMPFIGAVKTFKVWMLRGDWLDKLGLEVPVTLDDWYNVLKAFKEQDPNGNGEADEIPYTTRNTQAGVLAFMEAFGISGFEANEQFFIEDGQVKYAYTDPRCKEALEFINKLYSEGLIDSEYATNDTNVWLSRLTNEVSGACQDTTARAYSLGTQVRAANADSDAYFVVVAPPKGPDGTQMTTSQMQAIRGFTAISADSPYIKEIVQLFDYFYSEEGSLLMNFGIEGETYTMENGKPTYTENIANDSQGRSILSMLNIYGHREWAYKQDIGYEDALLDETYVNYRNDMEQYIRPTIPALSFTEEEREVINSTYTEIQTYKDEMINKFIMGKEPLDNFDSFVQTLKNMGIDDVLAVEQAAYDRYVK</sequence>
<feature type="signal peptide" evidence="7">
    <location>
        <begin position="1"/>
        <end position="21"/>
    </location>
</feature>
<gene>
    <name evidence="9" type="ORF">DWY69_00015</name>
    <name evidence="8" type="ORF">DXC51_08340</name>
</gene>
<reference evidence="8 11" key="1">
    <citation type="submission" date="2018-08" db="EMBL/GenBank/DDBJ databases">
        <title>A genome reference for cultivated species of the human gut microbiota.</title>
        <authorList>
            <person name="Zou Y."/>
            <person name="Xue W."/>
            <person name="Luo G."/>
        </authorList>
    </citation>
    <scope>NUCLEOTIDE SEQUENCE [LARGE SCALE GENOMIC DNA]</scope>
    <source>
        <strain evidence="9 11">AF26-4BH</strain>
        <strain evidence="8">TF05-5AC</strain>
    </source>
</reference>
<dbReference type="Proteomes" id="UP000261166">
    <property type="component" value="Unassembled WGS sequence"/>
</dbReference>
<dbReference type="PANTHER" id="PTHR43649">
    <property type="entry name" value="ARABINOSE-BINDING PROTEIN-RELATED"/>
    <property type="match status" value="1"/>
</dbReference>